<protein>
    <submittedName>
        <fullName evidence="9">NitT/TauT family transport system permease protein</fullName>
    </submittedName>
</protein>
<keyword evidence="2 7" id="KW-0813">Transport</keyword>
<evidence type="ECO:0000256" key="3">
    <source>
        <dbReference type="ARBA" id="ARBA00022475"/>
    </source>
</evidence>
<keyword evidence="5 7" id="KW-1133">Transmembrane helix</keyword>
<dbReference type="CDD" id="cd06261">
    <property type="entry name" value="TM_PBP2"/>
    <property type="match status" value="1"/>
</dbReference>
<evidence type="ECO:0000256" key="5">
    <source>
        <dbReference type="ARBA" id="ARBA00022989"/>
    </source>
</evidence>
<reference evidence="9 10" key="1">
    <citation type="submission" date="2020-08" db="EMBL/GenBank/DDBJ databases">
        <title>Genomic Encyclopedia of Type Strains, Phase IV (KMG-IV): sequencing the most valuable type-strain genomes for metagenomic binning, comparative biology and taxonomic classification.</title>
        <authorList>
            <person name="Goeker M."/>
        </authorList>
    </citation>
    <scope>NUCLEOTIDE SEQUENCE [LARGE SCALE GENOMIC DNA]</scope>
    <source>
        <strain evidence="9 10">DSM 2461</strain>
    </source>
</reference>
<dbReference type="Proteomes" id="UP000587760">
    <property type="component" value="Unassembled WGS sequence"/>
</dbReference>
<feature type="transmembrane region" description="Helical" evidence="7">
    <location>
        <begin position="58"/>
        <end position="77"/>
    </location>
</feature>
<evidence type="ECO:0000256" key="1">
    <source>
        <dbReference type="ARBA" id="ARBA00004651"/>
    </source>
</evidence>
<dbReference type="InterPro" id="IPR000515">
    <property type="entry name" value="MetI-like"/>
</dbReference>
<feature type="transmembrane region" description="Helical" evidence="7">
    <location>
        <begin position="117"/>
        <end position="136"/>
    </location>
</feature>
<evidence type="ECO:0000256" key="2">
    <source>
        <dbReference type="ARBA" id="ARBA00022448"/>
    </source>
</evidence>
<keyword evidence="6 7" id="KW-0472">Membrane</keyword>
<dbReference type="PROSITE" id="PS50928">
    <property type="entry name" value="ABC_TM1"/>
    <property type="match status" value="1"/>
</dbReference>
<sequence>MKGKRLISLLVLLLLWELGSRLSDMSFFPSPLVVLGQLSRPEILTGLLSHLGYSLLRVFAALIFSFIPALILGIASGTSKTFDRLISPVMYFLFPIPKIALLPLVILFLGLGNGSKIFMVGLIVFFQFYLNITDGVKEIDRHYFDSYRSLGGKFSDSLFHLIIPAVLPRIFSTVRLTLGTGIAVLFLTETYASRTGIGWYIMDAWSRLAYGEMYGGIFVLGAAGFFLMELVNLGQRLLCPWTESKT</sequence>
<evidence type="ECO:0000256" key="4">
    <source>
        <dbReference type="ARBA" id="ARBA00022692"/>
    </source>
</evidence>
<keyword evidence="3" id="KW-1003">Cell membrane</keyword>
<feature type="transmembrane region" description="Helical" evidence="7">
    <location>
        <begin position="89"/>
        <end position="111"/>
    </location>
</feature>
<dbReference type="AlphaFoldDB" id="A0A841RAN2"/>
<keyword evidence="10" id="KW-1185">Reference proteome</keyword>
<dbReference type="Pfam" id="PF00528">
    <property type="entry name" value="BPD_transp_1"/>
    <property type="match status" value="1"/>
</dbReference>
<proteinExistence type="inferred from homology"/>
<comment type="subcellular location">
    <subcellularLocation>
        <location evidence="1 7">Cell membrane</location>
        <topology evidence="1 7">Multi-pass membrane protein</topology>
    </subcellularLocation>
</comment>
<evidence type="ECO:0000259" key="8">
    <source>
        <dbReference type="PROSITE" id="PS50928"/>
    </source>
</evidence>
<dbReference type="SUPFAM" id="SSF161098">
    <property type="entry name" value="MetI-like"/>
    <property type="match status" value="1"/>
</dbReference>
<dbReference type="RefSeq" id="WP_184746435.1">
    <property type="nucleotide sequence ID" value="NZ_JACHGJ010000003.1"/>
</dbReference>
<evidence type="ECO:0000256" key="6">
    <source>
        <dbReference type="ARBA" id="ARBA00023136"/>
    </source>
</evidence>
<dbReference type="Gene3D" id="1.10.3720.10">
    <property type="entry name" value="MetI-like"/>
    <property type="match status" value="1"/>
</dbReference>
<gene>
    <name evidence="9" type="ORF">HNR50_001970</name>
</gene>
<comment type="caution">
    <text evidence="9">The sequence shown here is derived from an EMBL/GenBank/DDBJ whole genome shotgun (WGS) entry which is preliminary data.</text>
</comment>
<dbReference type="GO" id="GO:0055085">
    <property type="term" value="P:transmembrane transport"/>
    <property type="evidence" value="ECO:0007669"/>
    <property type="project" value="InterPro"/>
</dbReference>
<name>A0A841RAN2_9SPIO</name>
<accession>A0A841RAN2</accession>
<evidence type="ECO:0000313" key="9">
    <source>
        <dbReference type="EMBL" id="MBB6480307.1"/>
    </source>
</evidence>
<feature type="transmembrane region" description="Helical" evidence="7">
    <location>
        <begin position="157"/>
        <end position="188"/>
    </location>
</feature>
<dbReference type="GO" id="GO:0005886">
    <property type="term" value="C:plasma membrane"/>
    <property type="evidence" value="ECO:0007669"/>
    <property type="project" value="UniProtKB-SubCell"/>
</dbReference>
<comment type="similarity">
    <text evidence="7">Belongs to the binding-protein-dependent transport system permease family.</text>
</comment>
<dbReference type="InterPro" id="IPR035906">
    <property type="entry name" value="MetI-like_sf"/>
</dbReference>
<feature type="transmembrane region" description="Helical" evidence="7">
    <location>
        <begin position="208"/>
        <end position="228"/>
    </location>
</feature>
<dbReference type="PANTHER" id="PTHR30151">
    <property type="entry name" value="ALKANE SULFONATE ABC TRANSPORTER-RELATED, MEMBRANE SUBUNIT"/>
    <property type="match status" value="1"/>
</dbReference>
<evidence type="ECO:0000313" key="10">
    <source>
        <dbReference type="Proteomes" id="UP000587760"/>
    </source>
</evidence>
<dbReference type="EMBL" id="JACHGJ010000003">
    <property type="protein sequence ID" value="MBB6480307.1"/>
    <property type="molecule type" value="Genomic_DNA"/>
</dbReference>
<dbReference type="PANTHER" id="PTHR30151:SF0">
    <property type="entry name" value="ABC TRANSPORTER PERMEASE PROTEIN MJ0413-RELATED"/>
    <property type="match status" value="1"/>
</dbReference>
<evidence type="ECO:0000256" key="7">
    <source>
        <dbReference type="RuleBase" id="RU363032"/>
    </source>
</evidence>
<keyword evidence="4 7" id="KW-0812">Transmembrane</keyword>
<organism evidence="9 10">
    <name type="scientific">Spirochaeta isovalerica</name>
    <dbReference type="NCBI Taxonomy" id="150"/>
    <lineage>
        <taxon>Bacteria</taxon>
        <taxon>Pseudomonadati</taxon>
        <taxon>Spirochaetota</taxon>
        <taxon>Spirochaetia</taxon>
        <taxon>Spirochaetales</taxon>
        <taxon>Spirochaetaceae</taxon>
        <taxon>Spirochaeta</taxon>
    </lineage>
</organism>
<feature type="domain" description="ABC transmembrane type-1" evidence="8">
    <location>
        <begin position="51"/>
        <end position="235"/>
    </location>
</feature>